<dbReference type="Pfam" id="PF13460">
    <property type="entry name" value="NAD_binding_10"/>
    <property type="match status" value="1"/>
</dbReference>
<dbReference type="Proteomes" id="UP000298246">
    <property type="component" value="Unassembled WGS sequence"/>
</dbReference>
<dbReference type="InterPro" id="IPR016040">
    <property type="entry name" value="NAD(P)-bd_dom"/>
</dbReference>
<dbReference type="CDD" id="cd05269">
    <property type="entry name" value="TMR_SDR_a"/>
    <property type="match status" value="1"/>
</dbReference>
<dbReference type="InterPro" id="IPR052718">
    <property type="entry name" value="NmrA-type_oxidoreductase"/>
</dbReference>
<name>A0A4Y8Q6X4_9BACL</name>
<dbReference type="Gene3D" id="3.40.50.720">
    <property type="entry name" value="NAD(P)-binding Rossmann-like Domain"/>
    <property type="match status" value="1"/>
</dbReference>
<organism evidence="2 3">
    <name type="scientific">Paenibacillus athensensis</name>
    <dbReference type="NCBI Taxonomy" id="1967502"/>
    <lineage>
        <taxon>Bacteria</taxon>
        <taxon>Bacillati</taxon>
        <taxon>Bacillota</taxon>
        <taxon>Bacilli</taxon>
        <taxon>Bacillales</taxon>
        <taxon>Paenibacillaceae</taxon>
        <taxon>Paenibacillus</taxon>
    </lineage>
</organism>
<gene>
    <name evidence="2" type="ORF">B5M42_05380</name>
</gene>
<dbReference type="PANTHER" id="PTHR47129:SF1">
    <property type="entry name" value="NMRA-LIKE DOMAIN-CONTAINING PROTEIN"/>
    <property type="match status" value="1"/>
</dbReference>
<evidence type="ECO:0000313" key="2">
    <source>
        <dbReference type="EMBL" id="TFE90099.1"/>
    </source>
</evidence>
<keyword evidence="3" id="KW-1185">Reference proteome</keyword>
<proteinExistence type="predicted"/>
<reference evidence="2 3" key="1">
    <citation type="submission" date="2017-03" db="EMBL/GenBank/DDBJ databases">
        <title>Isolation of Levoglucosan Utilizing Bacteria.</title>
        <authorList>
            <person name="Arya A.S."/>
        </authorList>
    </citation>
    <scope>NUCLEOTIDE SEQUENCE [LARGE SCALE GENOMIC DNA]</scope>
    <source>
        <strain evidence="2 3">MEC069</strain>
    </source>
</reference>
<dbReference type="InterPro" id="IPR036291">
    <property type="entry name" value="NAD(P)-bd_dom_sf"/>
</dbReference>
<accession>A0A4Y8Q6X4</accession>
<protein>
    <submittedName>
        <fullName evidence="2">NAD(P)-dependent oxidoreductase</fullName>
    </submittedName>
</protein>
<evidence type="ECO:0000259" key="1">
    <source>
        <dbReference type="Pfam" id="PF13460"/>
    </source>
</evidence>
<dbReference type="RefSeq" id="WP_134750534.1">
    <property type="nucleotide sequence ID" value="NZ_MYFO02000001.1"/>
</dbReference>
<sequence length="288" mass="30464">MKILVTGATGQLGDQVVKSLLALTPAQQIAVSVRDSHKAAHLAARGVEVREGDFDRPETLEQAFSGVDRLLLISSQGDNDTRIRQHAAAIEAAQQAKVGFIAYTSLAGVDDSPLFLAPVHRAAEAAIRASGIPYSFLRNNWYAENEATVVQAVLAGAPWITAAGAGRVGWAARCDYAQAAAAVLTGEGHEHTIYELSGPLRTNEQFAEELAQVIGKEVAVQNLDSNTYAALLTENGLPDGVAQMLAQMQTAIRQGALEVVSEHLPQLLGRPVTPLADVIRGWASGSTV</sequence>
<dbReference type="Gene3D" id="3.90.25.10">
    <property type="entry name" value="UDP-galactose 4-epimerase, domain 1"/>
    <property type="match status" value="1"/>
</dbReference>
<dbReference type="EMBL" id="MYFO01000005">
    <property type="protein sequence ID" value="TFE90099.1"/>
    <property type="molecule type" value="Genomic_DNA"/>
</dbReference>
<dbReference type="SUPFAM" id="SSF51735">
    <property type="entry name" value="NAD(P)-binding Rossmann-fold domains"/>
    <property type="match status" value="1"/>
</dbReference>
<comment type="caution">
    <text evidence="2">The sequence shown here is derived from an EMBL/GenBank/DDBJ whole genome shotgun (WGS) entry which is preliminary data.</text>
</comment>
<dbReference type="AlphaFoldDB" id="A0A4Y8Q6X4"/>
<feature type="domain" description="NAD(P)-binding" evidence="1">
    <location>
        <begin position="7"/>
        <end position="158"/>
    </location>
</feature>
<evidence type="ECO:0000313" key="3">
    <source>
        <dbReference type="Proteomes" id="UP000298246"/>
    </source>
</evidence>
<dbReference type="PANTHER" id="PTHR47129">
    <property type="entry name" value="QUINONE OXIDOREDUCTASE 2"/>
    <property type="match status" value="1"/>
</dbReference>
<dbReference type="OrthoDB" id="152510at2"/>